<sequence length="270" mass="29093">MPWLEHDNVRLYHEFDEGPAPAKPVLVLSNSLGTDLGMWAPQLEALRRHFRLLRYDTRGHGRSSVPDAPFGVAQLGGDVLALLDHYDIELALFCGLSMGGLTGLWLAAHHGDRFPRMVVSNTAAQIGTQQSWNARIAQVEQGGMAAITETVLERWFTDGYRAGAPARVDLVKAMLLATSPAGYSGNCAAIRDADLRAQLQAIRVPLLAIGGTHDISTPAEQTRAIAQGVPGAHYVELSAGHLTNWEQAEAYTDVLVGFLTTGVAREAVHG</sequence>
<dbReference type="NCBIfam" id="TIGR02427">
    <property type="entry name" value="protocat_pcaD"/>
    <property type="match status" value="1"/>
</dbReference>
<dbReference type="PANTHER" id="PTHR43433:SF5">
    <property type="entry name" value="AB HYDROLASE-1 DOMAIN-CONTAINING PROTEIN"/>
    <property type="match status" value="1"/>
</dbReference>
<dbReference type="Pfam" id="PF00561">
    <property type="entry name" value="Abhydrolase_1"/>
    <property type="match status" value="1"/>
</dbReference>
<organism evidence="2">
    <name type="scientific">Ralstonia solanacearum</name>
    <name type="common">Pseudomonas solanacearum</name>
    <dbReference type="NCBI Taxonomy" id="305"/>
    <lineage>
        <taxon>Bacteria</taxon>
        <taxon>Pseudomonadati</taxon>
        <taxon>Pseudomonadota</taxon>
        <taxon>Betaproteobacteria</taxon>
        <taxon>Burkholderiales</taxon>
        <taxon>Burkholderiaceae</taxon>
        <taxon>Ralstonia</taxon>
        <taxon>Ralstonia solanacearum species complex</taxon>
    </lineage>
</organism>
<keyword evidence="2" id="KW-0378">Hydrolase</keyword>
<proteinExistence type="predicted"/>
<dbReference type="InterPro" id="IPR026968">
    <property type="entry name" value="PcaD/CatD"/>
</dbReference>
<evidence type="ECO:0000259" key="1">
    <source>
        <dbReference type="Pfam" id="PF00561"/>
    </source>
</evidence>
<feature type="domain" description="AB hydrolase-1" evidence="1">
    <location>
        <begin position="24"/>
        <end position="246"/>
    </location>
</feature>
<accession>A0A0S4TVQ0</accession>
<dbReference type="InterPro" id="IPR050471">
    <property type="entry name" value="AB_hydrolase"/>
</dbReference>
<name>A0A0S4TVQ0_RALSL</name>
<dbReference type="PANTHER" id="PTHR43433">
    <property type="entry name" value="HYDROLASE, ALPHA/BETA FOLD FAMILY PROTEIN"/>
    <property type="match status" value="1"/>
</dbReference>
<dbReference type="EMBL" id="LN899819">
    <property type="protein sequence ID" value="CUV14088.1"/>
    <property type="molecule type" value="Genomic_DNA"/>
</dbReference>
<dbReference type="InterPro" id="IPR000073">
    <property type="entry name" value="AB_hydrolase_1"/>
</dbReference>
<dbReference type="GO" id="GO:0047570">
    <property type="term" value="F:3-oxoadipate enol-lactonase activity"/>
    <property type="evidence" value="ECO:0007669"/>
    <property type="project" value="UniProtKB-EC"/>
</dbReference>
<dbReference type="AlphaFoldDB" id="A0A0S4TVQ0"/>
<dbReference type="SUPFAM" id="SSF53474">
    <property type="entry name" value="alpha/beta-Hydrolases"/>
    <property type="match status" value="1"/>
</dbReference>
<evidence type="ECO:0000313" key="2">
    <source>
        <dbReference type="EMBL" id="CUV14088.1"/>
    </source>
</evidence>
<gene>
    <name evidence="2" type="primary">catD</name>
    <name evidence="2" type="ORF">RUN39_v1_690003</name>
</gene>
<dbReference type="PRINTS" id="PR00111">
    <property type="entry name" value="ABHYDROLASE"/>
</dbReference>
<dbReference type="InterPro" id="IPR029058">
    <property type="entry name" value="AB_hydrolase_fold"/>
</dbReference>
<dbReference type="EC" id="3.1.1.24" evidence="2"/>
<dbReference type="GO" id="GO:0042952">
    <property type="term" value="P:beta-ketoadipate pathway"/>
    <property type="evidence" value="ECO:0007669"/>
    <property type="project" value="InterPro"/>
</dbReference>
<dbReference type="PATRIC" id="fig|305.106.peg.3789"/>
<protein>
    <submittedName>
        <fullName evidence="2">3-oxoadipate enol-lactonase 2</fullName>
        <ecNumber evidence="2">3.1.1.24</ecNumber>
    </submittedName>
</protein>
<reference evidence="2" key="1">
    <citation type="submission" date="2015-10" db="EMBL/GenBank/DDBJ databases">
        <authorList>
            <person name="Gilbert D.G."/>
        </authorList>
    </citation>
    <scope>NUCLEOTIDE SEQUENCE</scope>
    <source>
        <strain evidence="2">Phyl III-seqv23</strain>
    </source>
</reference>
<dbReference type="Gene3D" id="3.40.50.1820">
    <property type="entry name" value="alpha/beta hydrolase"/>
    <property type="match status" value="1"/>
</dbReference>